<evidence type="ECO:0000256" key="4">
    <source>
        <dbReference type="ARBA" id="ARBA00009506"/>
    </source>
</evidence>
<comment type="function">
    <text evidence="17">E3 RING-finger protein, member of the UBC2/RAD6 epistasis group. Associates to the E2 ubiquitin conjugating enzyme UBC2/RAD6 to form the UBC2-RAD18 ubiquitin ligase complex involved in postreplicative repair (PRR) of damaged DNA.</text>
</comment>
<keyword evidence="8 17" id="KW-0479">Metal-binding</keyword>
<dbReference type="NCBIfam" id="TIGR00599">
    <property type="entry name" value="rad18"/>
    <property type="match status" value="1"/>
</dbReference>
<dbReference type="GO" id="GO:0008270">
    <property type="term" value="F:zinc ion binding"/>
    <property type="evidence" value="ECO:0007669"/>
    <property type="project" value="UniProtKB-KW"/>
</dbReference>
<dbReference type="InterPro" id="IPR017907">
    <property type="entry name" value="Znf_RING_CS"/>
</dbReference>
<evidence type="ECO:0000313" key="22">
    <source>
        <dbReference type="Proteomes" id="UP000073492"/>
    </source>
</evidence>
<dbReference type="GO" id="GO:0006513">
    <property type="term" value="P:protein monoubiquitination"/>
    <property type="evidence" value="ECO:0007669"/>
    <property type="project" value="InterPro"/>
</dbReference>
<comment type="similarity">
    <text evidence="4 17">Belongs to the RAD18 family.</text>
</comment>
<keyword evidence="22" id="KW-1185">Reference proteome</keyword>
<keyword evidence="13 17" id="KW-0238">DNA-binding</keyword>
<dbReference type="STRING" id="113226.A0A139IGY2"/>
<dbReference type="PROSITE" id="PS50800">
    <property type="entry name" value="SAP"/>
    <property type="match status" value="1"/>
</dbReference>
<dbReference type="PANTHER" id="PTHR14134:SF2">
    <property type="entry name" value="E3 UBIQUITIN-PROTEIN LIGASE RAD18"/>
    <property type="match status" value="1"/>
</dbReference>
<evidence type="ECO:0000259" key="19">
    <source>
        <dbReference type="PROSITE" id="PS50089"/>
    </source>
</evidence>
<feature type="domain" description="SAP" evidence="20">
    <location>
        <begin position="243"/>
        <end position="277"/>
    </location>
</feature>
<evidence type="ECO:0000256" key="13">
    <source>
        <dbReference type="ARBA" id="ARBA00023125"/>
    </source>
</evidence>
<feature type="compositionally biased region" description="Acidic residues" evidence="18">
    <location>
        <begin position="155"/>
        <end position="165"/>
    </location>
</feature>
<evidence type="ECO:0000259" key="20">
    <source>
        <dbReference type="PROSITE" id="PS50800"/>
    </source>
</evidence>
<dbReference type="GO" id="GO:0005634">
    <property type="term" value="C:nucleus"/>
    <property type="evidence" value="ECO:0007669"/>
    <property type="project" value="UniProtKB-SubCell"/>
</dbReference>
<comment type="caution">
    <text evidence="21">The sequence shown here is derived from an EMBL/GenBank/DDBJ whole genome shotgun (WGS) entry which is preliminary data.</text>
</comment>
<dbReference type="GO" id="GO:0097505">
    <property type="term" value="C:Rad6-Rad18 complex"/>
    <property type="evidence" value="ECO:0007669"/>
    <property type="project" value="TreeGrafter"/>
</dbReference>
<evidence type="ECO:0000256" key="12">
    <source>
        <dbReference type="ARBA" id="ARBA00022833"/>
    </source>
</evidence>
<accession>A0A139IGY2</accession>
<gene>
    <name evidence="21" type="ORF">AC579_6883</name>
</gene>
<dbReference type="Proteomes" id="UP000073492">
    <property type="component" value="Unassembled WGS sequence"/>
</dbReference>
<dbReference type="Pfam" id="PF13923">
    <property type="entry name" value="zf-C3HC4_2"/>
    <property type="match status" value="1"/>
</dbReference>
<evidence type="ECO:0000256" key="18">
    <source>
        <dbReference type="SAM" id="MobiDB-lite"/>
    </source>
</evidence>
<dbReference type="SMART" id="SM00184">
    <property type="entry name" value="RING"/>
    <property type="match status" value="1"/>
</dbReference>
<comment type="subunit">
    <text evidence="17">Interacts with E2 UBC2, forming a complex with ubiquitin ligase activity.</text>
</comment>
<evidence type="ECO:0000313" key="21">
    <source>
        <dbReference type="EMBL" id="KXT13875.1"/>
    </source>
</evidence>
<dbReference type="UniPathway" id="UPA00143"/>
<name>A0A139IGY2_9PEZI</name>
<dbReference type="GO" id="GO:0061630">
    <property type="term" value="F:ubiquitin protein ligase activity"/>
    <property type="evidence" value="ECO:0007669"/>
    <property type="project" value="UniProtKB-UniRule"/>
</dbReference>
<dbReference type="OrthoDB" id="9049620at2759"/>
<evidence type="ECO:0000256" key="6">
    <source>
        <dbReference type="ARBA" id="ARBA00015551"/>
    </source>
</evidence>
<evidence type="ECO:0000256" key="14">
    <source>
        <dbReference type="ARBA" id="ARBA00023204"/>
    </source>
</evidence>
<evidence type="ECO:0000256" key="11">
    <source>
        <dbReference type="ARBA" id="ARBA00022786"/>
    </source>
</evidence>
<dbReference type="PANTHER" id="PTHR14134">
    <property type="entry name" value="E3 UBIQUITIN-PROTEIN LIGASE RAD18"/>
    <property type="match status" value="1"/>
</dbReference>
<keyword evidence="12 17" id="KW-0862">Zinc</keyword>
<dbReference type="InterPro" id="IPR001841">
    <property type="entry name" value="Znf_RING"/>
</dbReference>
<dbReference type="EC" id="2.3.2.27" evidence="5 17"/>
<evidence type="ECO:0000256" key="2">
    <source>
        <dbReference type="ARBA" id="ARBA00004123"/>
    </source>
</evidence>
<evidence type="ECO:0000256" key="16">
    <source>
        <dbReference type="PROSITE-ProRule" id="PRU00175"/>
    </source>
</evidence>
<sequence>MDSSYDVPDSTDWIGTSIPDLAALENALHCQICKEFYDTPMITTCNHTFCSRCIRTSLSSDGKCPACRASDQASKLRNNWAIQEVVATFINARPKALEVARKAHQEVEQPKRNGKRKRTALQEADEAMEAETSSRTTRSKTRRIANSRSSQPEAIEIDDSEDGADEAFQPDSESEPGDGLVACPLGCGKRMKEEEVFNHLDKCEDEQKQAAKTKPKTNLKGVPSKTPSRQNSRPQDRINELSYGMLKETALAKKLKEQGLPNFGSKQLLISRHKEWVNIWNANCDSNDPRSRRDLLRDLDVWERTQGGKAPQGNVLSGSVMRKDFDGASYAKRHHDDFSRLIADAKRKKSVPATEKEQPKYIGNSVKAETNDDGKSPLFSSNSQLPTRSEQGSRQEPQGQMAAVSGDPKPYEHDAEALSNLRDKVNAINEGKTVESQHNEGFRLPTSDIPATETKRISNPSLSLAASINDRPQCSPNKLPPSMFENATLQRVHSTAPSGERSRASSKDEHIIQERSGSACDIPAHLTASSPKKVPMFAVPEQPFKDVDTGGTSASPGGTIAPVMGMQNMADKI</sequence>
<feature type="region of interest" description="Disordered" evidence="18">
    <location>
        <begin position="542"/>
        <end position="573"/>
    </location>
</feature>
<feature type="domain" description="RING-type" evidence="19">
    <location>
        <begin position="30"/>
        <end position="68"/>
    </location>
</feature>
<comment type="pathway">
    <text evidence="3 17">Protein modification; protein ubiquitination.</text>
</comment>
<protein>
    <recommendedName>
        <fullName evidence="6 17">Postreplication repair E3 ubiquitin-protein ligase RAD18</fullName>
        <ecNumber evidence="5 17">2.3.2.27</ecNumber>
    </recommendedName>
    <alternativeName>
        <fullName evidence="17">RING-type E3 ubiquitin transferase RAD18</fullName>
    </alternativeName>
</protein>
<evidence type="ECO:0000256" key="7">
    <source>
        <dbReference type="ARBA" id="ARBA00022679"/>
    </source>
</evidence>
<evidence type="ECO:0000256" key="3">
    <source>
        <dbReference type="ARBA" id="ARBA00004906"/>
    </source>
</evidence>
<evidence type="ECO:0000256" key="9">
    <source>
        <dbReference type="ARBA" id="ARBA00022763"/>
    </source>
</evidence>
<dbReference type="AlphaFoldDB" id="A0A139IGY2"/>
<dbReference type="FunFam" id="3.30.40.10:FF:000172">
    <property type="entry name" value="E3 ubiquitin-protein ligase RAD18"/>
    <property type="match status" value="1"/>
</dbReference>
<keyword evidence="7 17" id="KW-0808">Transferase</keyword>
<evidence type="ECO:0000256" key="10">
    <source>
        <dbReference type="ARBA" id="ARBA00022771"/>
    </source>
</evidence>
<dbReference type="SMART" id="SM00513">
    <property type="entry name" value="SAP"/>
    <property type="match status" value="1"/>
</dbReference>
<evidence type="ECO:0000256" key="15">
    <source>
        <dbReference type="ARBA" id="ARBA00023242"/>
    </source>
</evidence>
<keyword evidence="15 17" id="KW-0539">Nucleus</keyword>
<evidence type="ECO:0000256" key="1">
    <source>
        <dbReference type="ARBA" id="ARBA00000900"/>
    </source>
</evidence>
<dbReference type="InterPro" id="IPR013083">
    <property type="entry name" value="Znf_RING/FYVE/PHD"/>
</dbReference>
<dbReference type="PROSITE" id="PS00518">
    <property type="entry name" value="ZF_RING_1"/>
    <property type="match status" value="1"/>
</dbReference>
<dbReference type="GO" id="GO:0006301">
    <property type="term" value="P:DNA damage tolerance"/>
    <property type="evidence" value="ECO:0007669"/>
    <property type="project" value="InterPro"/>
</dbReference>
<evidence type="ECO:0000256" key="17">
    <source>
        <dbReference type="RuleBase" id="RU368093"/>
    </source>
</evidence>
<evidence type="ECO:0000256" key="5">
    <source>
        <dbReference type="ARBA" id="ARBA00012483"/>
    </source>
</evidence>
<feature type="region of interest" description="Disordered" evidence="18">
    <location>
        <begin position="346"/>
        <end position="413"/>
    </location>
</feature>
<dbReference type="GO" id="GO:0006281">
    <property type="term" value="P:DNA repair"/>
    <property type="evidence" value="ECO:0007669"/>
    <property type="project" value="UniProtKB-KW"/>
</dbReference>
<proteinExistence type="inferred from homology"/>
<dbReference type="InterPro" id="IPR039577">
    <property type="entry name" value="Rad18"/>
</dbReference>
<feature type="compositionally biased region" description="Basic and acidic residues" evidence="18">
    <location>
        <begin position="102"/>
        <end position="111"/>
    </location>
</feature>
<dbReference type="InterPro" id="IPR004580">
    <property type="entry name" value="Rad18_fungi"/>
</dbReference>
<reference evidence="21 22" key="1">
    <citation type="submission" date="2015-07" db="EMBL/GenBank/DDBJ databases">
        <title>Comparative genomics of the Sigatoka disease complex on banana suggests a link between parallel evolutionary changes in Pseudocercospora fijiensis and Pseudocercospora eumusae and increased virulence on the banana host.</title>
        <authorList>
            <person name="Chang T.-C."/>
            <person name="Salvucci A."/>
            <person name="Crous P.W."/>
            <person name="Stergiopoulos I."/>
        </authorList>
    </citation>
    <scope>NUCLEOTIDE SEQUENCE [LARGE SCALE GENOMIC DNA]</scope>
    <source>
        <strain evidence="21 22">CBS 116634</strain>
    </source>
</reference>
<keyword evidence="10 16" id="KW-0863">Zinc-finger</keyword>
<dbReference type="SUPFAM" id="SSF57850">
    <property type="entry name" value="RING/U-box"/>
    <property type="match status" value="1"/>
</dbReference>
<keyword evidence="11 17" id="KW-0833">Ubl conjugation pathway</keyword>
<dbReference type="PROSITE" id="PS50089">
    <property type="entry name" value="ZF_RING_2"/>
    <property type="match status" value="1"/>
</dbReference>
<feature type="compositionally biased region" description="Polar residues" evidence="18">
    <location>
        <begin position="378"/>
        <end position="398"/>
    </location>
</feature>
<feature type="region of interest" description="Disordered" evidence="18">
    <location>
        <begin position="102"/>
        <end position="181"/>
    </location>
</feature>
<organism evidence="21 22">
    <name type="scientific">Pseudocercospora musae</name>
    <dbReference type="NCBI Taxonomy" id="113226"/>
    <lineage>
        <taxon>Eukaryota</taxon>
        <taxon>Fungi</taxon>
        <taxon>Dikarya</taxon>
        <taxon>Ascomycota</taxon>
        <taxon>Pezizomycotina</taxon>
        <taxon>Dothideomycetes</taxon>
        <taxon>Dothideomycetidae</taxon>
        <taxon>Mycosphaerellales</taxon>
        <taxon>Mycosphaerellaceae</taxon>
        <taxon>Pseudocercospora</taxon>
    </lineage>
</organism>
<dbReference type="EMBL" id="LFZO01000102">
    <property type="protein sequence ID" value="KXT13875.1"/>
    <property type="molecule type" value="Genomic_DNA"/>
</dbReference>
<feature type="region of interest" description="Disordered" evidence="18">
    <location>
        <begin position="207"/>
        <end position="239"/>
    </location>
</feature>
<dbReference type="Gene3D" id="3.30.40.10">
    <property type="entry name" value="Zinc/RING finger domain, C3HC4 (zinc finger)"/>
    <property type="match status" value="1"/>
</dbReference>
<keyword evidence="14 17" id="KW-0234">DNA repair</keyword>
<keyword evidence="9 17" id="KW-0227">DNA damage</keyword>
<comment type="catalytic activity">
    <reaction evidence="1 17">
        <text>S-ubiquitinyl-[E2 ubiquitin-conjugating enzyme]-L-cysteine + [acceptor protein]-L-lysine = [E2 ubiquitin-conjugating enzyme]-L-cysteine + N(6)-ubiquitinyl-[acceptor protein]-L-lysine.</text>
        <dbReference type="EC" id="2.3.2.27"/>
    </reaction>
</comment>
<dbReference type="InterPro" id="IPR003034">
    <property type="entry name" value="SAP_dom"/>
</dbReference>
<dbReference type="GO" id="GO:0003697">
    <property type="term" value="F:single-stranded DNA binding"/>
    <property type="evidence" value="ECO:0007669"/>
    <property type="project" value="UniProtKB-UniRule"/>
</dbReference>
<evidence type="ECO:0000256" key="8">
    <source>
        <dbReference type="ARBA" id="ARBA00022723"/>
    </source>
</evidence>
<comment type="subcellular location">
    <subcellularLocation>
        <location evidence="2 17">Nucleus</location>
    </subcellularLocation>
</comment>